<comment type="caution">
    <text evidence="3">The sequence shown here is derived from an EMBL/GenBank/DDBJ whole genome shotgun (WGS) entry which is preliminary data.</text>
</comment>
<keyword evidence="2" id="KW-1133">Transmembrane helix</keyword>
<evidence type="ECO:0000313" key="3">
    <source>
        <dbReference type="EMBL" id="HGT71203.1"/>
    </source>
</evidence>
<evidence type="ECO:0000256" key="2">
    <source>
        <dbReference type="SAM" id="Phobius"/>
    </source>
</evidence>
<evidence type="ECO:0008006" key="4">
    <source>
        <dbReference type="Google" id="ProtNLM"/>
    </source>
</evidence>
<accession>A0A7C4R6D4</accession>
<proteinExistence type="predicted"/>
<keyword evidence="2" id="KW-0472">Membrane</keyword>
<gene>
    <name evidence="3" type="ORF">ENT43_03015</name>
</gene>
<name>A0A7C4R6D4_UNCC3</name>
<sequence>MKKTNKKEEAKKNLDSSMWRTERKINSIVLPIAIVIALVSLIGMTWFAFQGKNNQKKVSDLSQEIESMKKTYQLEIDDLEERAIKAEKELEEKNKEEEKKKEEEEAEKSIGFIEGSLSYPSSYIPQNMKVCAQNLKTKKEYCTTEQLYGPKYTYNVGYKLEVPAGEYNVYASVPEKSTEKAYYSEYVKCGLKSNCNSHEPVKVTVSKDQITEEIDPVDWYNK</sequence>
<protein>
    <recommendedName>
        <fullName evidence="4">Carboxypeptidase regulatory-like domain-containing protein</fullName>
    </recommendedName>
</protein>
<evidence type="ECO:0000256" key="1">
    <source>
        <dbReference type="SAM" id="Coils"/>
    </source>
</evidence>
<keyword evidence="2" id="KW-0812">Transmembrane</keyword>
<feature type="transmembrane region" description="Helical" evidence="2">
    <location>
        <begin position="28"/>
        <end position="49"/>
    </location>
</feature>
<reference evidence="3" key="1">
    <citation type="journal article" date="2020" name="mSystems">
        <title>Genome- and Community-Level Interaction Insights into Carbon Utilization and Element Cycling Functions of Hydrothermarchaeota in Hydrothermal Sediment.</title>
        <authorList>
            <person name="Zhou Z."/>
            <person name="Liu Y."/>
            <person name="Xu W."/>
            <person name="Pan J."/>
            <person name="Luo Z.H."/>
            <person name="Li M."/>
        </authorList>
    </citation>
    <scope>NUCLEOTIDE SEQUENCE [LARGE SCALE GENOMIC DNA]</scope>
    <source>
        <strain evidence="3">SpSt-579</strain>
    </source>
</reference>
<organism evidence="3">
    <name type="scientific">candidate division CPR3 bacterium</name>
    <dbReference type="NCBI Taxonomy" id="2268181"/>
    <lineage>
        <taxon>Bacteria</taxon>
        <taxon>Bacteria division CPR3</taxon>
    </lineage>
</organism>
<dbReference type="EMBL" id="DSYQ01000013">
    <property type="protein sequence ID" value="HGT71203.1"/>
    <property type="molecule type" value="Genomic_DNA"/>
</dbReference>
<keyword evidence="1" id="KW-0175">Coiled coil</keyword>
<dbReference type="AlphaFoldDB" id="A0A7C4R6D4"/>
<feature type="coiled-coil region" evidence="1">
    <location>
        <begin position="62"/>
        <end position="108"/>
    </location>
</feature>